<organism evidence="8 9">
    <name type="scientific">Winkia neuii</name>
    <dbReference type="NCBI Taxonomy" id="33007"/>
    <lineage>
        <taxon>Bacteria</taxon>
        <taxon>Bacillati</taxon>
        <taxon>Actinomycetota</taxon>
        <taxon>Actinomycetes</taxon>
        <taxon>Actinomycetales</taxon>
        <taxon>Actinomycetaceae</taxon>
        <taxon>Winkia</taxon>
    </lineage>
</organism>
<evidence type="ECO:0000313" key="8">
    <source>
        <dbReference type="EMBL" id="PKY73576.1"/>
    </source>
</evidence>
<dbReference type="AlphaFoldDB" id="A0A2I1IR30"/>
<dbReference type="InterPro" id="IPR023408">
    <property type="entry name" value="MscS_beta-dom_sf"/>
</dbReference>
<reference evidence="8 9" key="1">
    <citation type="submission" date="2017-12" db="EMBL/GenBank/DDBJ databases">
        <title>Phylogenetic diversity of female urinary microbiome.</title>
        <authorList>
            <person name="Thomas-White K."/>
            <person name="Wolfe A.J."/>
        </authorList>
    </citation>
    <scope>NUCLEOTIDE SEQUENCE [LARGE SCALE GENOMIC DNA]</scope>
    <source>
        <strain evidence="8 9">UMB0402</strain>
    </source>
</reference>
<sequence length="619" mass="66814">MFLMHVVLSMVAHRQRFVRMVKNRVILPGYFTCAAFGGHIGLAYAFDPATASGASWVQVAKHAILLLGYAGVGWLAFAAANVIEDVAANQKDPHDRQARRIQTQAQVLRRVLQAVIIVLTIIAMALTYPAARAAMASVLASAGIASLIAGLAAQSTLANMFAGLQVAFADAIRVGDVVIVKGLDGSELQGTIEEITLTYVVVLLWDDRRMIVPSTSFTQKAFQNLTRQTAHLLGAVELELDWSAPVSQIRAEAERLLSASDLWDGRSGSVQVSASGAETMTVRIVASAENSGKLWDLRCYLREHMYAWLVSKAPYALPRGRWVRQDVQQINQDMSEERVANLAQELAQISHSDADTASDLAIDKMDTSDAIQKVLKQNQAQKQRQKKHVAHSPHSSIHQARLQAAKKKARRQIKRRSLRSRGIAMPAQGAQTSILPVQALAPKEAAAAAVAVAKESVSSQGPDQRRGQNAKAGGAKKGVSKQGVSKGAGKKGRPKRKQNGGRAPSDEQARREAALVETQILTSVLQEQERQARLEHPETETTISDRMFSGSPEAEERAQQLFSGPAENGEGETADAPRPERAGAGNVKGEAAPPADKGFDVTDGGVAETKLMPKIREEE</sequence>
<dbReference type="STRING" id="33007.HMPREF3198_01210"/>
<evidence type="ECO:0000259" key="7">
    <source>
        <dbReference type="Pfam" id="PF00924"/>
    </source>
</evidence>
<dbReference type="Gene3D" id="1.10.287.1260">
    <property type="match status" value="1"/>
</dbReference>
<name>A0A2I1IR30_9ACTO</name>
<keyword evidence="3 6" id="KW-1133">Transmembrane helix</keyword>
<evidence type="ECO:0000256" key="4">
    <source>
        <dbReference type="ARBA" id="ARBA00023136"/>
    </source>
</evidence>
<keyword evidence="2 6" id="KW-0812">Transmembrane</keyword>
<dbReference type="GO" id="GO:0016020">
    <property type="term" value="C:membrane"/>
    <property type="evidence" value="ECO:0007669"/>
    <property type="project" value="UniProtKB-SubCell"/>
</dbReference>
<dbReference type="PANTHER" id="PTHR30566:SF25">
    <property type="entry name" value="INNER MEMBRANE PROTEIN"/>
    <property type="match status" value="1"/>
</dbReference>
<feature type="transmembrane region" description="Helical" evidence="6">
    <location>
        <begin position="107"/>
        <end position="128"/>
    </location>
</feature>
<feature type="compositionally biased region" description="Basic and acidic residues" evidence="5">
    <location>
        <begin position="504"/>
        <end position="514"/>
    </location>
</feature>
<dbReference type="SUPFAM" id="SSF50182">
    <property type="entry name" value="Sm-like ribonucleoproteins"/>
    <property type="match status" value="1"/>
</dbReference>
<keyword evidence="9" id="KW-1185">Reference proteome</keyword>
<dbReference type="Gene3D" id="2.30.30.60">
    <property type="match status" value="1"/>
</dbReference>
<evidence type="ECO:0000256" key="2">
    <source>
        <dbReference type="ARBA" id="ARBA00022692"/>
    </source>
</evidence>
<protein>
    <recommendedName>
        <fullName evidence="7">Mechanosensitive ion channel MscS domain-containing protein</fullName>
    </recommendedName>
</protein>
<comment type="subcellular location">
    <subcellularLocation>
        <location evidence="1">Membrane</location>
    </subcellularLocation>
</comment>
<feature type="compositionally biased region" description="Basic residues" evidence="5">
    <location>
        <begin position="488"/>
        <end position="499"/>
    </location>
</feature>
<dbReference type="PANTHER" id="PTHR30566">
    <property type="entry name" value="YNAI-RELATED MECHANOSENSITIVE ION CHANNEL"/>
    <property type="match status" value="1"/>
</dbReference>
<dbReference type="Pfam" id="PF00924">
    <property type="entry name" value="MS_channel_2nd"/>
    <property type="match status" value="1"/>
</dbReference>
<evidence type="ECO:0000256" key="6">
    <source>
        <dbReference type="SAM" id="Phobius"/>
    </source>
</evidence>
<dbReference type="EMBL" id="PKKO01000001">
    <property type="protein sequence ID" value="PKY73576.1"/>
    <property type="molecule type" value="Genomic_DNA"/>
</dbReference>
<evidence type="ECO:0000313" key="9">
    <source>
        <dbReference type="Proteomes" id="UP000235122"/>
    </source>
</evidence>
<gene>
    <name evidence="8" type="ORF">CYJ19_02770</name>
</gene>
<feature type="transmembrane region" description="Helical" evidence="6">
    <location>
        <begin position="64"/>
        <end position="86"/>
    </location>
</feature>
<accession>A0A2I1IR30</accession>
<feature type="region of interest" description="Disordered" evidence="5">
    <location>
        <begin position="377"/>
        <end position="425"/>
    </location>
</feature>
<feature type="compositionally biased region" description="Basic residues" evidence="5">
    <location>
        <begin position="404"/>
        <end position="419"/>
    </location>
</feature>
<comment type="caution">
    <text evidence="8">The sequence shown here is derived from an EMBL/GenBank/DDBJ whole genome shotgun (WGS) entry which is preliminary data.</text>
</comment>
<keyword evidence="4 6" id="KW-0472">Membrane</keyword>
<dbReference type="GO" id="GO:0055085">
    <property type="term" value="P:transmembrane transport"/>
    <property type="evidence" value="ECO:0007669"/>
    <property type="project" value="InterPro"/>
</dbReference>
<feature type="compositionally biased region" description="Basic and acidic residues" evidence="5">
    <location>
        <begin position="527"/>
        <end position="539"/>
    </location>
</feature>
<evidence type="ECO:0000256" key="1">
    <source>
        <dbReference type="ARBA" id="ARBA00004370"/>
    </source>
</evidence>
<feature type="domain" description="Mechanosensitive ion channel MscS" evidence="7">
    <location>
        <begin position="156"/>
        <end position="227"/>
    </location>
</feature>
<feature type="region of interest" description="Disordered" evidence="5">
    <location>
        <begin position="527"/>
        <end position="619"/>
    </location>
</feature>
<dbReference type="Proteomes" id="UP000235122">
    <property type="component" value="Unassembled WGS sequence"/>
</dbReference>
<evidence type="ECO:0000256" key="5">
    <source>
        <dbReference type="SAM" id="MobiDB-lite"/>
    </source>
</evidence>
<proteinExistence type="predicted"/>
<evidence type="ECO:0000256" key="3">
    <source>
        <dbReference type="ARBA" id="ARBA00022989"/>
    </source>
</evidence>
<dbReference type="InterPro" id="IPR006685">
    <property type="entry name" value="MscS_channel_2nd"/>
</dbReference>
<dbReference type="InterPro" id="IPR010920">
    <property type="entry name" value="LSM_dom_sf"/>
</dbReference>
<feature type="region of interest" description="Disordered" evidence="5">
    <location>
        <begin position="455"/>
        <end position="515"/>
    </location>
</feature>